<dbReference type="NCBIfam" id="TIGR00177">
    <property type="entry name" value="molyb_syn"/>
    <property type="match status" value="1"/>
</dbReference>
<dbReference type="Gene3D" id="2.170.190.11">
    <property type="entry name" value="Molybdopterin biosynthesis moea protein, domain 3"/>
    <property type="match status" value="1"/>
</dbReference>
<dbReference type="Pfam" id="PF00994">
    <property type="entry name" value="MoCF_biosynth"/>
    <property type="match status" value="1"/>
</dbReference>
<proteinExistence type="inferred from homology"/>
<dbReference type="InterPro" id="IPR005110">
    <property type="entry name" value="MoeA_linker/N"/>
</dbReference>
<dbReference type="Pfam" id="PF03453">
    <property type="entry name" value="MoeA_N"/>
    <property type="match status" value="1"/>
</dbReference>
<dbReference type="SUPFAM" id="SSF63867">
    <property type="entry name" value="MoeA C-terminal domain-like"/>
    <property type="match status" value="1"/>
</dbReference>
<dbReference type="CDD" id="cd00887">
    <property type="entry name" value="MoeA"/>
    <property type="match status" value="1"/>
</dbReference>
<dbReference type="InterPro" id="IPR038987">
    <property type="entry name" value="MoeA-like"/>
</dbReference>
<evidence type="ECO:0000259" key="7">
    <source>
        <dbReference type="SMART" id="SM00852"/>
    </source>
</evidence>
<evidence type="ECO:0000256" key="1">
    <source>
        <dbReference type="ARBA" id="ARBA00002901"/>
    </source>
</evidence>
<evidence type="ECO:0000313" key="9">
    <source>
        <dbReference type="Proteomes" id="UP000766629"/>
    </source>
</evidence>
<dbReference type="InterPro" id="IPR036688">
    <property type="entry name" value="MoeA_C_domain_IV_sf"/>
</dbReference>
<comment type="similarity">
    <text evidence="3 6">Belongs to the MoeA family.</text>
</comment>
<dbReference type="Pfam" id="PF03454">
    <property type="entry name" value="MoeA_C"/>
    <property type="match status" value="1"/>
</dbReference>
<keyword evidence="6" id="KW-0808">Transferase</keyword>
<dbReference type="InterPro" id="IPR036425">
    <property type="entry name" value="MoaB/Mog-like_dom_sf"/>
</dbReference>
<sequence>MSRFETILAVDWSAAKRRSQRPGKDAIWLGVARDGTSEQQIYCRSRQEAETRISSFLDDEKAAGRRVLAVYDFPFGYPRGFARRITGSDDPFALWQWLEERVEDAEDGSNNRFEVASAMNRKFAGAGPFWGKPVETAWPDIPYRKAGIAYEDVAERRSADLAAKAASSCFQLFFNPTVGSQILMGLPVLQRLRLRHNAAVWPFEKVADAQIVFAEIWPGLIEPAVRSAMAAAGPEEIRDRVQMRLLSQALSRLPTEELAAMLAAAPEDAREEAWILGTGYEDRLNALASDGQGGLNPPPLSNDCFALPAGVDWTPVDDALALLRGRLGPITSAEAVPLSDALGRVLAEDAVAKRANPPLPNTAVDGYGFAGGRGEGPHVLPLVQGRAAAGVPFDGRVAEGSAIRVLTGAALPDGVDTVILEEDVSTDGARIAFNGPLKQGANTRKAGEDVCAGEAILPAGRVITPADLALASATGLAELTVRLPLRVGVLSTGDELVEAGEASGKGQIFDANRPMLLALIRQLGFVPVDLGKAADDRDALRAHLDGAAARTDVILTSGGASAGDEDHMSALLREAGAMQEWRIALKPGRPLALGMWHGTPVFGLPGNPVAALVCTLIFARPAMGLMAGAGWQEPQAFEVPAAFEKRKKPGRREYLRARVRDGRAEVFKSEGSGRISGLSWAEGLVELGDGAAEIKPGDPVRFIPYGSFAM</sequence>
<dbReference type="InterPro" id="IPR005111">
    <property type="entry name" value="MoeA_C_domain_IV"/>
</dbReference>
<organism evidence="8 9">
    <name type="scientific">Leisingera daeponensis</name>
    <dbReference type="NCBI Taxonomy" id="405746"/>
    <lineage>
        <taxon>Bacteria</taxon>
        <taxon>Pseudomonadati</taxon>
        <taxon>Pseudomonadota</taxon>
        <taxon>Alphaproteobacteria</taxon>
        <taxon>Rhodobacterales</taxon>
        <taxon>Roseobacteraceae</taxon>
        <taxon>Leisingera</taxon>
    </lineage>
</organism>
<evidence type="ECO:0000256" key="5">
    <source>
        <dbReference type="ARBA" id="ARBA00047317"/>
    </source>
</evidence>
<evidence type="ECO:0000256" key="3">
    <source>
        <dbReference type="ARBA" id="ARBA00010763"/>
    </source>
</evidence>
<dbReference type="SUPFAM" id="SSF53218">
    <property type="entry name" value="Molybdenum cofactor biosynthesis proteins"/>
    <property type="match status" value="1"/>
</dbReference>
<evidence type="ECO:0000256" key="4">
    <source>
        <dbReference type="ARBA" id="ARBA00023150"/>
    </source>
</evidence>
<keyword evidence="6" id="KW-0479">Metal-binding</keyword>
<dbReference type="SUPFAM" id="SSF63882">
    <property type="entry name" value="MoeA N-terminal region -like"/>
    <property type="match status" value="1"/>
</dbReference>
<keyword evidence="4 6" id="KW-0501">Molybdenum cofactor biosynthesis</keyword>
<dbReference type="InterPro" id="IPR001453">
    <property type="entry name" value="MoaB/Mog_dom"/>
</dbReference>
<dbReference type="RefSeq" id="WP_222508277.1">
    <property type="nucleotide sequence ID" value="NZ_JAHVJA010000003.1"/>
</dbReference>
<evidence type="ECO:0000313" key="8">
    <source>
        <dbReference type="EMBL" id="MBY6139838.1"/>
    </source>
</evidence>
<dbReference type="Gene3D" id="3.40.980.10">
    <property type="entry name" value="MoaB/Mog-like domain"/>
    <property type="match status" value="1"/>
</dbReference>
<evidence type="ECO:0000256" key="6">
    <source>
        <dbReference type="RuleBase" id="RU365090"/>
    </source>
</evidence>
<dbReference type="Gene3D" id="3.90.105.10">
    <property type="entry name" value="Molybdopterin biosynthesis moea protein, domain 2"/>
    <property type="match status" value="1"/>
</dbReference>
<dbReference type="Gene3D" id="2.40.340.10">
    <property type="entry name" value="MoeA, C-terminal, domain IV"/>
    <property type="match status" value="1"/>
</dbReference>
<dbReference type="PANTHER" id="PTHR10192:SF5">
    <property type="entry name" value="GEPHYRIN"/>
    <property type="match status" value="1"/>
</dbReference>
<gene>
    <name evidence="8" type="ORF">KUV26_10365</name>
</gene>
<comment type="catalytic activity">
    <reaction evidence="5">
        <text>adenylyl-molybdopterin + molybdate = Mo-molybdopterin + AMP + H(+)</text>
        <dbReference type="Rhea" id="RHEA:35047"/>
        <dbReference type="ChEBI" id="CHEBI:15378"/>
        <dbReference type="ChEBI" id="CHEBI:36264"/>
        <dbReference type="ChEBI" id="CHEBI:62727"/>
        <dbReference type="ChEBI" id="CHEBI:71302"/>
        <dbReference type="ChEBI" id="CHEBI:456215"/>
        <dbReference type="EC" id="2.10.1.1"/>
    </reaction>
</comment>
<dbReference type="PROSITE" id="PS01079">
    <property type="entry name" value="MOCF_BIOSYNTHESIS_2"/>
    <property type="match status" value="1"/>
</dbReference>
<dbReference type="Proteomes" id="UP000766629">
    <property type="component" value="Unassembled WGS sequence"/>
</dbReference>
<keyword evidence="9" id="KW-1185">Reference proteome</keyword>
<dbReference type="InterPro" id="IPR036135">
    <property type="entry name" value="MoeA_linker/N_sf"/>
</dbReference>
<protein>
    <recommendedName>
        <fullName evidence="6">Molybdopterin molybdenumtransferase</fullName>
        <ecNumber evidence="6">2.10.1.1</ecNumber>
    </recommendedName>
</protein>
<comment type="function">
    <text evidence="1 6">Catalyzes the insertion of molybdate into adenylated molybdopterin with the concomitant release of AMP.</text>
</comment>
<dbReference type="SMART" id="SM00852">
    <property type="entry name" value="MoCF_biosynth"/>
    <property type="match status" value="1"/>
</dbReference>
<dbReference type="EMBL" id="JAHVJA010000003">
    <property type="protein sequence ID" value="MBY6139838.1"/>
    <property type="molecule type" value="Genomic_DNA"/>
</dbReference>
<keyword evidence="6" id="KW-0460">Magnesium</keyword>
<accession>A0ABS7NF55</accession>
<evidence type="ECO:0000256" key="2">
    <source>
        <dbReference type="ARBA" id="ARBA00005046"/>
    </source>
</evidence>
<feature type="domain" description="MoaB/Mog" evidence="7">
    <location>
        <begin position="488"/>
        <end position="625"/>
    </location>
</feature>
<comment type="caution">
    <text evidence="8">The sequence shown here is derived from an EMBL/GenBank/DDBJ whole genome shotgun (WGS) entry which is preliminary data.</text>
</comment>
<dbReference type="PANTHER" id="PTHR10192">
    <property type="entry name" value="MOLYBDOPTERIN BIOSYNTHESIS PROTEIN"/>
    <property type="match status" value="1"/>
</dbReference>
<comment type="cofactor">
    <cofactor evidence="6">
        <name>Mg(2+)</name>
        <dbReference type="ChEBI" id="CHEBI:18420"/>
    </cofactor>
</comment>
<reference evidence="8 9" key="1">
    <citation type="submission" date="2021-06" db="EMBL/GenBank/DDBJ databases">
        <title>50 bacteria genomes isolated from Dapeng, Shenzhen, China.</title>
        <authorList>
            <person name="Zheng W."/>
            <person name="Yu S."/>
            <person name="Huang Y."/>
        </authorList>
    </citation>
    <scope>NUCLEOTIDE SEQUENCE [LARGE SCALE GENOMIC DNA]</scope>
    <source>
        <strain evidence="8 9">DP1N14-2</strain>
    </source>
</reference>
<comment type="pathway">
    <text evidence="2 6">Cofactor biosynthesis; molybdopterin biosynthesis.</text>
</comment>
<dbReference type="InterPro" id="IPR008284">
    <property type="entry name" value="MoCF_biosynth_CS"/>
</dbReference>
<name>A0ABS7NF55_9RHOB</name>
<dbReference type="EC" id="2.10.1.1" evidence="6"/>
<dbReference type="NCBIfam" id="NF045515">
    <property type="entry name" value="Glp_gephyrin"/>
    <property type="match status" value="1"/>
</dbReference>
<keyword evidence="6" id="KW-0500">Molybdenum</keyword>